<keyword evidence="5" id="KW-1185">Reference proteome</keyword>
<accession>A0A847S076</accession>
<evidence type="ECO:0000313" key="4">
    <source>
        <dbReference type="EMBL" id="NLR76750.1"/>
    </source>
</evidence>
<dbReference type="Gene3D" id="3.30.565.10">
    <property type="entry name" value="Histidine kinase-like ATPase, C-terminal domain"/>
    <property type="match status" value="1"/>
</dbReference>
<dbReference type="PANTHER" id="PTHR44591">
    <property type="entry name" value="STRESS RESPONSE REGULATOR PROTEIN 1"/>
    <property type="match status" value="1"/>
</dbReference>
<proteinExistence type="predicted"/>
<dbReference type="CDD" id="cd17574">
    <property type="entry name" value="REC_OmpR"/>
    <property type="match status" value="1"/>
</dbReference>
<dbReference type="GO" id="GO:0000160">
    <property type="term" value="P:phosphorelay signal transduction system"/>
    <property type="evidence" value="ECO:0007669"/>
    <property type="project" value="InterPro"/>
</dbReference>
<dbReference type="Proteomes" id="UP000587991">
    <property type="component" value="Unassembled WGS sequence"/>
</dbReference>
<dbReference type="RefSeq" id="WP_168878410.1">
    <property type="nucleotide sequence ID" value="NZ_JABAIM010000004.1"/>
</dbReference>
<dbReference type="SUPFAM" id="SSF52172">
    <property type="entry name" value="CheY-like"/>
    <property type="match status" value="1"/>
</dbReference>
<organism evidence="4 5">
    <name type="scientific">Leeia aquatica</name>
    <dbReference type="NCBI Taxonomy" id="2725557"/>
    <lineage>
        <taxon>Bacteria</taxon>
        <taxon>Pseudomonadati</taxon>
        <taxon>Pseudomonadota</taxon>
        <taxon>Betaproteobacteria</taxon>
        <taxon>Neisseriales</taxon>
        <taxon>Leeiaceae</taxon>
        <taxon>Leeia</taxon>
    </lineage>
</organism>
<dbReference type="InterPro" id="IPR011006">
    <property type="entry name" value="CheY-like_superfamily"/>
</dbReference>
<dbReference type="EMBL" id="JABAIM010000004">
    <property type="protein sequence ID" value="NLR76750.1"/>
    <property type="molecule type" value="Genomic_DNA"/>
</dbReference>
<dbReference type="Gene3D" id="3.40.50.2300">
    <property type="match status" value="1"/>
</dbReference>
<dbReference type="InterPro" id="IPR001789">
    <property type="entry name" value="Sig_transdc_resp-reg_receiver"/>
</dbReference>
<dbReference type="PANTHER" id="PTHR44591:SF3">
    <property type="entry name" value="RESPONSE REGULATORY DOMAIN-CONTAINING PROTEIN"/>
    <property type="match status" value="1"/>
</dbReference>
<dbReference type="PROSITE" id="PS50110">
    <property type="entry name" value="RESPONSE_REGULATORY"/>
    <property type="match status" value="1"/>
</dbReference>
<evidence type="ECO:0000256" key="1">
    <source>
        <dbReference type="ARBA" id="ARBA00022553"/>
    </source>
</evidence>
<reference evidence="4 5" key="1">
    <citation type="submission" date="2020-04" db="EMBL/GenBank/DDBJ databases">
        <title>Draft genome of Leeia sp. IMCC25680.</title>
        <authorList>
            <person name="Song J."/>
            <person name="Cho J.-C."/>
        </authorList>
    </citation>
    <scope>NUCLEOTIDE SEQUENCE [LARGE SCALE GENOMIC DNA]</scope>
    <source>
        <strain evidence="4 5">IMCC25680</strain>
    </source>
</reference>
<dbReference type="SMART" id="SM00448">
    <property type="entry name" value="REC"/>
    <property type="match status" value="1"/>
</dbReference>
<evidence type="ECO:0000313" key="5">
    <source>
        <dbReference type="Proteomes" id="UP000587991"/>
    </source>
</evidence>
<name>A0A847S076_9NEIS</name>
<dbReference type="InterPro" id="IPR050595">
    <property type="entry name" value="Bact_response_regulator"/>
</dbReference>
<dbReference type="AlphaFoldDB" id="A0A847S076"/>
<feature type="modified residue" description="4-aspartylphosphate" evidence="2">
    <location>
        <position position="56"/>
    </location>
</feature>
<evidence type="ECO:0000256" key="2">
    <source>
        <dbReference type="PROSITE-ProRule" id="PRU00169"/>
    </source>
</evidence>
<dbReference type="Pfam" id="PF00072">
    <property type="entry name" value="Response_reg"/>
    <property type="match status" value="1"/>
</dbReference>
<protein>
    <submittedName>
        <fullName evidence="4">Response regulator</fullName>
    </submittedName>
</protein>
<dbReference type="SUPFAM" id="SSF55874">
    <property type="entry name" value="ATPase domain of HSP90 chaperone/DNA topoisomerase II/histidine kinase"/>
    <property type="match status" value="1"/>
</dbReference>
<sequence length="297" mass="33430">MHRPILLVVDDEPFNLEIICEYLEEIDCEIDTAVDGEQAWAKLQSAPGRYDLVVLDRMMPRMDGMQVLANIKGDPLLKALPVIMQTAAAAKEQVLDGLRLGAYYYLTKPFESDVLLTVIRTALNDRMSQLAVIQQMEEQKAMLDLLCEGTFQLRTLAEARRLAASLANICPNSSIVALGLAELLVNAIEHGNLGIGYEEKSTLMSTGNWAREVEQRLEHPDYHHKVVSVRFHRMPDQIQLHITDQGEGFEWQRFTELDPTRAFDSHGRGIALARQLSFQKLEYLGKGNEVVATLLLS</sequence>
<dbReference type="InterPro" id="IPR036890">
    <property type="entry name" value="HATPase_C_sf"/>
</dbReference>
<dbReference type="CDD" id="cd16936">
    <property type="entry name" value="HATPase_RsbW-like"/>
    <property type="match status" value="1"/>
</dbReference>
<keyword evidence="1 2" id="KW-0597">Phosphoprotein</keyword>
<comment type="caution">
    <text evidence="4">The sequence shown here is derived from an EMBL/GenBank/DDBJ whole genome shotgun (WGS) entry which is preliminary data.</text>
</comment>
<evidence type="ECO:0000259" key="3">
    <source>
        <dbReference type="PROSITE" id="PS50110"/>
    </source>
</evidence>
<gene>
    <name evidence="4" type="ORF">HF682_16400</name>
</gene>
<feature type="domain" description="Response regulatory" evidence="3">
    <location>
        <begin position="5"/>
        <end position="123"/>
    </location>
</feature>